<feature type="transmembrane region" description="Helical" evidence="6">
    <location>
        <begin position="221"/>
        <end position="246"/>
    </location>
</feature>
<feature type="transmembrane region" description="Helical" evidence="6">
    <location>
        <begin position="379"/>
        <end position="397"/>
    </location>
</feature>
<dbReference type="AlphaFoldDB" id="A0A7C8J4Z0"/>
<protein>
    <recommendedName>
        <fullName evidence="9">Major facilitator superfamily (MFS) profile domain-containing protein</fullName>
    </recommendedName>
</protein>
<accession>A0A7C8J4Z0</accession>
<feature type="compositionally biased region" description="Basic and acidic residues" evidence="5">
    <location>
        <begin position="12"/>
        <end position="33"/>
    </location>
</feature>
<dbReference type="InterPro" id="IPR036259">
    <property type="entry name" value="MFS_trans_sf"/>
</dbReference>
<dbReference type="CDD" id="cd06174">
    <property type="entry name" value="MFS"/>
    <property type="match status" value="1"/>
</dbReference>
<reference evidence="7 8" key="1">
    <citation type="submission" date="2019-12" db="EMBL/GenBank/DDBJ databases">
        <title>Draft genome sequence of the ascomycete Xylaria multiplex DSM 110363.</title>
        <authorList>
            <person name="Buettner E."/>
            <person name="Kellner H."/>
        </authorList>
    </citation>
    <scope>NUCLEOTIDE SEQUENCE [LARGE SCALE GENOMIC DNA]</scope>
    <source>
        <strain evidence="7 8">DSM 110363</strain>
    </source>
</reference>
<dbReference type="GO" id="GO:0016020">
    <property type="term" value="C:membrane"/>
    <property type="evidence" value="ECO:0007669"/>
    <property type="project" value="UniProtKB-SubCell"/>
</dbReference>
<feature type="transmembrane region" description="Helical" evidence="6">
    <location>
        <begin position="445"/>
        <end position="470"/>
    </location>
</feature>
<dbReference type="PANTHER" id="PTHR23507:SF1">
    <property type="entry name" value="FI18259P1-RELATED"/>
    <property type="match status" value="1"/>
</dbReference>
<keyword evidence="3 6" id="KW-1133">Transmembrane helix</keyword>
<gene>
    <name evidence="7" type="ORF">GQX73_g2829</name>
</gene>
<keyword evidence="2 6" id="KW-0812">Transmembrane</keyword>
<dbReference type="PANTHER" id="PTHR23507">
    <property type="entry name" value="ZGC:174356"/>
    <property type="match status" value="1"/>
</dbReference>
<sequence>MPSRKPSNLEPAGDRMVIDAPDDDRPYDREVTERASLLPQSDSRQSGQDRPDSSDQSSTRKAFTITIAISVLLMMAEFTNLIAMAPRMAIFEDIICRQYYADWQDMTSVADCKIEPVQSELARINGWKRTSTMLPGLALSIPYGFLADRIGRSKVLSLALFGVLLNETWTAIVCALPHIFPLRAVWLSGAFTIFGGGPATVVSMCYAIISDVCRPHQRTTAFSLIFAGFLVSDMISTPLGAAFIAVNPWIPVLSAIGIRLGFTLVTIGTTIKYGNKERLKNLPKNDQSSPNRSPSLQRNVRDRVSQVLANLGGATASYLIALRAGINILVLFALIPSISSYFRRKGMPSSQVDKYITIASGALLVFGSILIFFSSTPTSLIFGQTVTALGFAFTVTARSFMTTLASTQYMGLLSISITIASHGAIAVGGPFLAWTFHAGLDLGNIWIGMPFLVEAILFALGTIAVVCASIGNE</sequence>
<dbReference type="OrthoDB" id="194139at2759"/>
<dbReference type="Pfam" id="PF07690">
    <property type="entry name" value="MFS_1"/>
    <property type="match status" value="1"/>
</dbReference>
<evidence type="ECO:0008006" key="9">
    <source>
        <dbReference type="Google" id="ProtNLM"/>
    </source>
</evidence>
<feature type="transmembrane region" description="Helical" evidence="6">
    <location>
        <begin position="62"/>
        <end position="83"/>
    </location>
</feature>
<evidence type="ECO:0000256" key="1">
    <source>
        <dbReference type="ARBA" id="ARBA00004141"/>
    </source>
</evidence>
<evidence type="ECO:0000256" key="2">
    <source>
        <dbReference type="ARBA" id="ARBA00022692"/>
    </source>
</evidence>
<dbReference type="Gene3D" id="1.20.1250.20">
    <property type="entry name" value="MFS general substrate transporter like domains"/>
    <property type="match status" value="1"/>
</dbReference>
<dbReference type="Proteomes" id="UP000481858">
    <property type="component" value="Unassembled WGS sequence"/>
</dbReference>
<keyword evidence="4 6" id="KW-0472">Membrane</keyword>
<dbReference type="InParanoid" id="A0A7C8J4Z0"/>
<evidence type="ECO:0000313" key="8">
    <source>
        <dbReference type="Proteomes" id="UP000481858"/>
    </source>
</evidence>
<evidence type="ECO:0000256" key="4">
    <source>
        <dbReference type="ARBA" id="ARBA00023136"/>
    </source>
</evidence>
<proteinExistence type="predicted"/>
<dbReference type="GO" id="GO:0022857">
    <property type="term" value="F:transmembrane transporter activity"/>
    <property type="evidence" value="ECO:0007669"/>
    <property type="project" value="InterPro"/>
</dbReference>
<comment type="caution">
    <text evidence="7">The sequence shown here is derived from an EMBL/GenBank/DDBJ whole genome shotgun (WGS) entry which is preliminary data.</text>
</comment>
<evidence type="ECO:0000256" key="3">
    <source>
        <dbReference type="ARBA" id="ARBA00022989"/>
    </source>
</evidence>
<feature type="region of interest" description="Disordered" evidence="5">
    <location>
        <begin position="1"/>
        <end position="58"/>
    </location>
</feature>
<evidence type="ECO:0000313" key="7">
    <source>
        <dbReference type="EMBL" id="KAF2970819.1"/>
    </source>
</evidence>
<dbReference type="InterPro" id="IPR011701">
    <property type="entry name" value="MFS"/>
</dbReference>
<feature type="transmembrane region" description="Helical" evidence="6">
    <location>
        <begin position="409"/>
        <end position="433"/>
    </location>
</feature>
<dbReference type="SUPFAM" id="SSF103473">
    <property type="entry name" value="MFS general substrate transporter"/>
    <property type="match status" value="1"/>
</dbReference>
<dbReference type="EMBL" id="WUBL01000019">
    <property type="protein sequence ID" value="KAF2970819.1"/>
    <property type="molecule type" value="Genomic_DNA"/>
</dbReference>
<organism evidence="7 8">
    <name type="scientific">Xylaria multiplex</name>
    <dbReference type="NCBI Taxonomy" id="323545"/>
    <lineage>
        <taxon>Eukaryota</taxon>
        <taxon>Fungi</taxon>
        <taxon>Dikarya</taxon>
        <taxon>Ascomycota</taxon>
        <taxon>Pezizomycotina</taxon>
        <taxon>Sordariomycetes</taxon>
        <taxon>Xylariomycetidae</taxon>
        <taxon>Xylariales</taxon>
        <taxon>Xylariaceae</taxon>
        <taxon>Xylaria</taxon>
    </lineage>
</organism>
<name>A0A7C8J4Z0_9PEZI</name>
<comment type="subcellular location">
    <subcellularLocation>
        <location evidence="1">Membrane</location>
        <topology evidence="1">Multi-pass membrane protein</topology>
    </subcellularLocation>
</comment>
<feature type="transmembrane region" description="Helical" evidence="6">
    <location>
        <begin position="155"/>
        <end position="180"/>
    </location>
</feature>
<feature type="transmembrane region" description="Helical" evidence="6">
    <location>
        <begin position="326"/>
        <end position="343"/>
    </location>
</feature>
<feature type="transmembrane region" description="Helical" evidence="6">
    <location>
        <begin position="186"/>
        <end position="209"/>
    </location>
</feature>
<evidence type="ECO:0000256" key="5">
    <source>
        <dbReference type="SAM" id="MobiDB-lite"/>
    </source>
</evidence>
<evidence type="ECO:0000256" key="6">
    <source>
        <dbReference type="SAM" id="Phobius"/>
    </source>
</evidence>
<keyword evidence="8" id="KW-1185">Reference proteome</keyword>
<feature type="transmembrane region" description="Helical" evidence="6">
    <location>
        <begin position="355"/>
        <end position="373"/>
    </location>
</feature>